<organism evidence="1 2">
    <name type="scientific">Roseobacter phage CRP-403</name>
    <dbReference type="NCBI Taxonomy" id="3072849"/>
    <lineage>
        <taxon>Viruses</taxon>
        <taxon>Duplodnaviria</taxon>
        <taxon>Heunggongvirae</taxon>
        <taxon>Uroviricota</taxon>
        <taxon>Caudoviricetes</taxon>
        <taxon>Autographivirales</taxon>
        <taxon>Autographivirales incertae sedis</taxon>
        <taxon>Shangxiadianvirus</taxon>
        <taxon>Shangxiadianvirus CRP403</taxon>
    </lineage>
</organism>
<keyword evidence="2" id="KW-1185">Reference proteome</keyword>
<sequence>MISETLFHMILNTVQQQLTNEEYTVTGLPLSYQPKQIQTKEEFDTILHELLAHVEQEQNAEIDGYLSALFSLNLDFKS</sequence>
<evidence type="ECO:0000313" key="2">
    <source>
        <dbReference type="Proteomes" id="UP001304225"/>
    </source>
</evidence>
<reference evidence="1 2" key="1">
    <citation type="submission" date="2023-08" db="EMBL/GenBank/DDBJ databases">
        <authorList>
            <person name="Du S."/>
            <person name="Wu Z."/>
            <person name="Wu Y."/>
            <person name="Yang M."/>
            <person name="Shao J."/>
            <person name="Liu H."/>
            <person name="Zhao Y."/>
            <person name="Zhang Z."/>
        </authorList>
    </citation>
    <scope>NUCLEOTIDE SEQUENCE [LARGE SCALE GENOMIC DNA]</scope>
</reference>
<protein>
    <submittedName>
        <fullName evidence="1">Uncharacterized protein</fullName>
    </submittedName>
</protein>
<evidence type="ECO:0000313" key="1">
    <source>
        <dbReference type="EMBL" id="WMM95719.1"/>
    </source>
</evidence>
<dbReference type="EMBL" id="OR420752">
    <property type="protein sequence ID" value="WMM95719.1"/>
    <property type="molecule type" value="Genomic_DNA"/>
</dbReference>
<name>A0AAX3ZWU6_9CAUD</name>
<proteinExistence type="predicted"/>
<accession>A0AAX3ZWU6</accession>
<gene>
    <name evidence="1" type="ORF">CRP403_gp5</name>
</gene>
<dbReference type="Proteomes" id="UP001304225">
    <property type="component" value="Segment"/>
</dbReference>